<evidence type="ECO:0000313" key="10">
    <source>
        <dbReference type="Proteomes" id="UP000295304"/>
    </source>
</evidence>
<dbReference type="SUPFAM" id="SSF88713">
    <property type="entry name" value="Glycoside hydrolase/deacetylase"/>
    <property type="match status" value="1"/>
</dbReference>
<dbReference type="RefSeq" id="WP_165886199.1">
    <property type="nucleotide sequence ID" value="NZ_CP119676.1"/>
</dbReference>
<reference evidence="9 10" key="1">
    <citation type="submission" date="2019-03" db="EMBL/GenBank/DDBJ databases">
        <title>Genomic Encyclopedia of Type Strains, Phase IV (KMG-IV): sequencing the most valuable type-strain genomes for metagenomic binning, comparative biology and taxonomic classification.</title>
        <authorList>
            <person name="Goeker M."/>
        </authorList>
    </citation>
    <scope>NUCLEOTIDE SEQUENCE [LARGE SCALE GENOMIC DNA]</scope>
    <source>
        <strain evidence="9 10">DSM 101688</strain>
    </source>
</reference>
<sequence>MLFVLKIFRKIAIAVPRAGVRRIASAFTLGILSLSAFAAQRADAAQSAAVILYHRFGENDYPSTNIRLDQFDAQIRELTSGAYHVMALPDIIDALREGRTLPDRTVAITMDDAYRSIYTEAWPRLKKAGLPFTVFVSTDAVDRGGPRTMTWDQLRTLHENGVTIGHHSASHLHMVGASEKRINEELTRAQSRFQEMLGIKPTLFAYPYGEFDLAVTRQVRAFGFKAAFGQQSGAFGVGDDLFTLPRFSMSENYGDITRFRTALNALPIPVSDMLPADSLVSKINPPLIGFTIDEGIKNIDAIACYSSRSGKLDLVHLGDSRVEVRMKEPLTPGRTRMNCTMPSDQKGRWRWLGRLFYVPGAPD</sequence>
<dbReference type="PROSITE" id="PS51677">
    <property type="entry name" value="NODB"/>
    <property type="match status" value="1"/>
</dbReference>
<proteinExistence type="inferred from homology"/>
<keyword evidence="10" id="KW-1185">Reference proteome</keyword>
<evidence type="ECO:0000256" key="5">
    <source>
        <dbReference type="ARBA" id="ARBA00022729"/>
    </source>
</evidence>
<evidence type="ECO:0000256" key="6">
    <source>
        <dbReference type="ARBA" id="ARBA00032976"/>
    </source>
</evidence>
<dbReference type="InterPro" id="IPR011330">
    <property type="entry name" value="Glyco_hydro/deAcase_b/a-brl"/>
</dbReference>
<evidence type="ECO:0000313" key="9">
    <source>
        <dbReference type="EMBL" id="TCS64933.1"/>
    </source>
</evidence>
<comment type="similarity">
    <text evidence="3">Belongs to the polysaccharide deacetylase family.</text>
</comment>
<accession>A0A4R3JHU5</accession>
<protein>
    <recommendedName>
        <fullName evidence="4">Chitooligosaccharide deacetylase</fullName>
    </recommendedName>
    <alternativeName>
        <fullName evidence="6">Nodulation protein B</fullName>
    </alternativeName>
</protein>
<feature type="chain" id="PRO_5020628246" description="Chitooligosaccharide deacetylase" evidence="7">
    <location>
        <begin position="39"/>
        <end position="363"/>
    </location>
</feature>
<name>A0A4R3JHU5_9PROT</name>
<evidence type="ECO:0000256" key="3">
    <source>
        <dbReference type="ARBA" id="ARBA00010973"/>
    </source>
</evidence>
<dbReference type="Proteomes" id="UP000295304">
    <property type="component" value="Unassembled WGS sequence"/>
</dbReference>
<comment type="function">
    <text evidence="1">Is involved in generating a small heat-stable compound (Nod), an acylated oligomer of N-acetylglucosamine, that stimulates mitosis in various plant protoplasts.</text>
</comment>
<dbReference type="EMBL" id="SLZW01000001">
    <property type="protein sequence ID" value="TCS64933.1"/>
    <property type="molecule type" value="Genomic_DNA"/>
</dbReference>
<dbReference type="PANTHER" id="PTHR34216:SF3">
    <property type="entry name" value="POLY-BETA-1,6-N-ACETYL-D-GLUCOSAMINE N-DEACETYLASE"/>
    <property type="match status" value="1"/>
</dbReference>
<dbReference type="GO" id="GO:0005975">
    <property type="term" value="P:carbohydrate metabolic process"/>
    <property type="evidence" value="ECO:0007669"/>
    <property type="project" value="InterPro"/>
</dbReference>
<dbReference type="InterPro" id="IPR051398">
    <property type="entry name" value="Polysacch_Deacetylase"/>
</dbReference>
<dbReference type="Gene3D" id="3.20.20.370">
    <property type="entry name" value="Glycoside hydrolase/deacetylase"/>
    <property type="match status" value="1"/>
</dbReference>
<keyword evidence="5 7" id="KW-0732">Signal</keyword>
<comment type="caution">
    <text evidence="9">The sequence shown here is derived from an EMBL/GenBank/DDBJ whole genome shotgun (WGS) entry which is preliminary data.</text>
</comment>
<dbReference type="GO" id="GO:0005576">
    <property type="term" value="C:extracellular region"/>
    <property type="evidence" value="ECO:0007669"/>
    <property type="project" value="UniProtKB-SubCell"/>
</dbReference>
<evidence type="ECO:0000256" key="4">
    <source>
        <dbReference type="ARBA" id="ARBA00020071"/>
    </source>
</evidence>
<evidence type="ECO:0000256" key="1">
    <source>
        <dbReference type="ARBA" id="ARBA00003236"/>
    </source>
</evidence>
<evidence type="ECO:0000259" key="8">
    <source>
        <dbReference type="PROSITE" id="PS51677"/>
    </source>
</evidence>
<dbReference type="Pfam" id="PF01522">
    <property type="entry name" value="Polysacc_deac_1"/>
    <property type="match status" value="1"/>
</dbReference>
<evidence type="ECO:0000256" key="7">
    <source>
        <dbReference type="SAM" id="SignalP"/>
    </source>
</evidence>
<dbReference type="CDD" id="cd10973">
    <property type="entry name" value="CE4_DAC_u4_5s"/>
    <property type="match status" value="1"/>
</dbReference>
<dbReference type="AlphaFoldDB" id="A0A4R3JHU5"/>
<comment type="subcellular location">
    <subcellularLocation>
        <location evidence="2">Secreted</location>
    </subcellularLocation>
</comment>
<dbReference type="GO" id="GO:0016810">
    <property type="term" value="F:hydrolase activity, acting on carbon-nitrogen (but not peptide) bonds"/>
    <property type="evidence" value="ECO:0007669"/>
    <property type="project" value="InterPro"/>
</dbReference>
<feature type="domain" description="NodB homology" evidence="8">
    <location>
        <begin position="104"/>
        <end position="299"/>
    </location>
</feature>
<feature type="signal peptide" evidence="7">
    <location>
        <begin position="1"/>
        <end position="38"/>
    </location>
</feature>
<gene>
    <name evidence="9" type="ORF">EDD55_101264</name>
</gene>
<dbReference type="InterPro" id="IPR002509">
    <property type="entry name" value="NODB_dom"/>
</dbReference>
<organism evidence="9 10">
    <name type="scientific">Varunaivibrio sulfuroxidans</name>
    <dbReference type="NCBI Taxonomy" id="1773489"/>
    <lineage>
        <taxon>Bacteria</taxon>
        <taxon>Pseudomonadati</taxon>
        <taxon>Pseudomonadota</taxon>
        <taxon>Alphaproteobacteria</taxon>
        <taxon>Rhodospirillales</taxon>
        <taxon>Magnetovibrionaceae</taxon>
        <taxon>Varunaivibrio</taxon>
    </lineage>
</organism>
<evidence type="ECO:0000256" key="2">
    <source>
        <dbReference type="ARBA" id="ARBA00004613"/>
    </source>
</evidence>
<dbReference type="PANTHER" id="PTHR34216">
    <property type="match status" value="1"/>
</dbReference>